<reference evidence="1" key="1">
    <citation type="journal article" date="2015" name="Nature">
        <title>Complex archaea that bridge the gap between prokaryotes and eukaryotes.</title>
        <authorList>
            <person name="Spang A."/>
            <person name="Saw J.H."/>
            <person name="Jorgensen S.L."/>
            <person name="Zaremba-Niedzwiedzka K."/>
            <person name="Martijn J."/>
            <person name="Lind A.E."/>
            <person name="van Eijk R."/>
            <person name="Schleper C."/>
            <person name="Guy L."/>
            <person name="Ettema T.J."/>
        </authorList>
    </citation>
    <scope>NUCLEOTIDE SEQUENCE</scope>
</reference>
<protein>
    <submittedName>
        <fullName evidence="1">Uncharacterized protein</fullName>
    </submittedName>
</protein>
<accession>A0A0F9DTQ3</accession>
<dbReference type="InterPro" id="IPR056209">
    <property type="entry name" value="SU10_adaptor"/>
</dbReference>
<organism evidence="1">
    <name type="scientific">marine sediment metagenome</name>
    <dbReference type="NCBI Taxonomy" id="412755"/>
    <lineage>
        <taxon>unclassified sequences</taxon>
        <taxon>metagenomes</taxon>
        <taxon>ecological metagenomes</taxon>
    </lineage>
</organism>
<name>A0A0F9DTQ3_9ZZZZ</name>
<dbReference type="AlphaFoldDB" id="A0A0F9DTQ3"/>
<comment type="caution">
    <text evidence="1">The sequence shown here is derived from an EMBL/GenBank/DDBJ whole genome shotgun (WGS) entry which is preliminary data.</text>
</comment>
<dbReference type="Pfam" id="PF24175">
    <property type="entry name" value="SU10_adaptor"/>
    <property type="match status" value="1"/>
</dbReference>
<dbReference type="EMBL" id="LAZR01037867">
    <property type="protein sequence ID" value="KKL21066.1"/>
    <property type="molecule type" value="Genomic_DNA"/>
</dbReference>
<proteinExistence type="predicted"/>
<evidence type="ECO:0000313" key="1">
    <source>
        <dbReference type="EMBL" id="KKL21066.1"/>
    </source>
</evidence>
<gene>
    <name evidence="1" type="ORF">LCGC14_2449200</name>
</gene>
<sequence>MGTMTRLDFTNELNFLLGNRNDSDATDTTRVQRWIQQAYTYICHPSVHHFREMQAISNATTLVTADNDYSITTLGSDTVVAIRFVTHIEATSYTALATKRKVNPRGMRWFESRTLASGRPFNYAVDGEQLFVSGVPSSTENGQILRIGYYKEPMALAADGTVTALPTYYDRPLMKFIQAFAEADLGERALALVTLKEAVQLLNNATAETEMEGEDTGFHTEFILHPAMGF</sequence>